<reference evidence="2 3" key="1">
    <citation type="submission" date="2019-06" db="EMBL/GenBank/DDBJ databases">
        <title>A complete genome sequence for Luteibacter pinisoli MAH-14.</title>
        <authorList>
            <person name="Baltrus D.A."/>
        </authorList>
    </citation>
    <scope>NUCLEOTIDE SEQUENCE [LARGE SCALE GENOMIC DNA]</scope>
    <source>
        <strain evidence="2 3">MAH-14</strain>
    </source>
</reference>
<accession>A0A4Y5Z0U8</accession>
<dbReference type="EMBL" id="CP041046">
    <property type="protein sequence ID" value="QDE38704.1"/>
    <property type="molecule type" value="Genomic_DNA"/>
</dbReference>
<gene>
    <name evidence="2" type="ORF">FIV34_05560</name>
</gene>
<keyword evidence="3" id="KW-1185">Reference proteome</keyword>
<feature type="chain" id="PRO_5021245430" description="Lipoprotein" evidence="1">
    <location>
        <begin position="25"/>
        <end position="152"/>
    </location>
</feature>
<keyword evidence="1" id="KW-0732">Signal</keyword>
<organism evidence="2 3">
    <name type="scientific">Luteibacter pinisoli</name>
    <dbReference type="NCBI Taxonomy" id="2589080"/>
    <lineage>
        <taxon>Bacteria</taxon>
        <taxon>Pseudomonadati</taxon>
        <taxon>Pseudomonadota</taxon>
        <taxon>Gammaproteobacteria</taxon>
        <taxon>Lysobacterales</taxon>
        <taxon>Rhodanobacteraceae</taxon>
        <taxon>Luteibacter</taxon>
    </lineage>
</organism>
<evidence type="ECO:0000313" key="2">
    <source>
        <dbReference type="EMBL" id="QDE38704.1"/>
    </source>
</evidence>
<dbReference type="PROSITE" id="PS51257">
    <property type="entry name" value="PROKAR_LIPOPROTEIN"/>
    <property type="match status" value="1"/>
</dbReference>
<evidence type="ECO:0000256" key="1">
    <source>
        <dbReference type="SAM" id="SignalP"/>
    </source>
</evidence>
<sequence>MTTSRAMCAFLTAALLSGCGIRQAVYVPSGWQRTEQDTFELRKDDLVASMPMMVVNKSDVTLHPAVSMHSKGHEVRLVGAIWTVAGQPLPPYSRIDPSAPVDGSVPLDLHWTAPDRGKVVDVLSQGTPLRIDVTVDGTPEVIDIDFVRRDRY</sequence>
<dbReference type="RefSeq" id="WP_139980464.1">
    <property type="nucleotide sequence ID" value="NZ_CP041046.1"/>
</dbReference>
<proteinExistence type="predicted"/>
<dbReference type="KEGG" id="lpy:FIV34_05560"/>
<protein>
    <recommendedName>
        <fullName evidence="4">Lipoprotein</fullName>
    </recommendedName>
</protein>
<dbReference type="Proteomes" id="UP000316093">
    <property type="component" value="Chromosome"/>
</dbReference>
<feature type="signal peptide" evidence="1">
    <location>
        <begin position="1"/>
        <end position="24"/>
    </location>
</feature>
<evidence type="ECO:0000313" key="3">
    <source>
        <dbReference type="Proteomes" id="UP000316093"/>
    </source>
</evidence>
<dbReference type="AlphaFoldDB" id="A0A4Y5Z0U8"/>
<dbReference type="OrthoDB" id="9879569at2"/>
<name>A0A4Y5Z0U8_9GAMM</name>
<evidence type="ECO:0008006" key="4">
    <source>
        <dbReference type="Google" id="ProtNLM"/>
    </source>
</evidence>